<dbReference type="AlphaFoldDB" id="S0GVG4"/>
<evidence type="ECO:0000313" key="2">
    <source>
        <dbReference type="Proteomes" id="UP000014140"/>
    </source>
</evidence>
<name>S0GVG4_9BACT</name>
<proteinExistence type="predicted"/>
<comment type="caution">
    <text evidence="1">The sequence shown here is derived from an EMBL/GenBank/DDBJ whole genome shotgun (WGS) entry which is preliminary data.</text>
</comment>
<dbReference type="EMBL" id="ASSQ01000001">
    <property type="protein sequence ID" value="EOS20223.1"/>
    <property type="molecule type" value="Genomic_DNA"/>
</dbReference>
<protein>
    <submittedName>
        <fullName evidence="1">Uncharacterized protein</fullName>
    </submittedName>
</protein>
<sequence>MQSYELSFEYDSGIYLNLLEKQPHPDFYNEMGQYKQSSSKNKRNSERIFVSLQMNGNCIKMT</sequence>
<dbReference type="Proteomes" id="UP000014140">
    <property type="component" value="Unassembled WGS sequence"/>
</dbReference>
<accession>S0GVG4</accession>
<reference evidence="1 2" key="1">
    <citation type="submission" date="2013-04" db="EMBL/GenBank/DDBJ databases">
        <title>The Genome Sequence of Parabacteroides goldsteinii dnLKV18.</title>
        <authorList>
            <consortium name="The Broad Institute Genomics Platform"/>
            <consortium name="The Broad Institute Genome Sequencing Center for Infectious Disease"/>
            <person name="Earl A."/>
            <person name="Xavier R."/>
            <person name="Kuhn K."/>
            <person name="Stappenbeck T."/>
            <person name="Walker B."/>
            <person name="Young S."/>
            <person name="Zeng Q."/>
            <person name="Gargeya S."/>
            <person name="Fitzgerald M."/>
            <person name="Haas B."/>
            <person name="Abouelleil A."/>
            <person name="Allen A.W."/>
            <person name="Alvarado L."/>
            <person name="Arachchi H.M."/>
            <person name="Berlin A.M."/>
            <person name="Chapman S.B."/>
            <person name="Gainer-Dewar J."/>
            <person name="Goldberg J."/>
            <person name="Griggs A."/>
            <person name="Gujja S."/>
            <person name="Hansen M."/>
            <person name="Howarth C."/>
            <person name="Imamovic A."/>
            <person name="Ireland A."/>
            <person name="Larimer J."/>
            <person name="McCowan C."/>
            <person name="Murphy C."/>
            <person name="Pearson M."/>
            <person name="Poon T.W."/>
            <person name="Priest M."/>
            <person name="Roberts A."/>
            <person name="Saif S."/>
            <person name="Shea T."/>
            <person name="Sisk P."/>
            <person name="Sykes S."/>
            <person name="Wortman J."/>
            <person name="Nusbaum C."/>
            <person name="Birren B."/>
        </authorList>
    </citation>
    <scope>NUCLEOTIDE SEQUENCE [LARGE SCALE GENOMIC DNA]</scope>
    <source>
        <strain evidence="2">dnLKV18</strain>
    </source>
</reference>
<gene>
    <name evidence="1" type="ORF">C803_00905</name>
</gene>
<keyword evidence="2" id="KW-1185">Reference proteome</keyword>
<organism evidence="1 2">
    <name type="scientific">Parabacteroides goldsteinii dnLKV18</name>
    <dbReference type="NCBI Taxonomy" id="1235789"/>
    <lineage>
        <taxon>Bacteria</taxon>
        <taxon>Pseudomonadati</taxon>
        <taxon>Bacteroidota</taxon>
        <taxon>Bacteroidia</taxon>
        <taxon>Bacteroidales</taxon>
        <taxon>Tannerellaceae</taxon>
        <taxon>Parabacteroides</taxon>
    </lineage>
</organism>
<evidence type="ECO:0000313" key="1">
    <source>
        <dbReference type="EMBL" id="EOS20223.1"/>
    </source>
</evidence>
<dbReference type="HOGENOM" id="CLU_2900089_0_0_10"/>